<dbReference type="KEGG" id="glo:Glov_0041"/>
<evidence type="ECO:0000256" key="1">
    <source>
        <dbReference type="SAM" id="SignalP"/>
    </source>
</evidence>
<dbReference type="STRING" id="398767.Glov_0041"/>
<proteinExistence type="predicted"/>
<dbReference type="AlphaFoldDB" id="B3E9B3"/>
<dbReference type="Proteomes" id="UP000002420">
    <property type="component" value="Chromosome"/>
</dbReference>
<feature type="signal peptide" evidence="1">
    <location>
        <begin position="1"/>
        <end position="33"/>
    </location>
</feature>
<evidence type="ECO:0000313" key="2">
    <source>
        <dbReference type="EMBL" id="ACD93779.1"/>
    </source>
</evidence>
<sequence length="100" mass="11099">MTAWNHHRIRRFCCCLLLLSCLLQLVAAPACLASVDSPSCHTLLECDTMDENGGLVDLDEEDSFILLPPLQQIWVAHAVTPLQVPSPPSPVYRTLYTPPE</sequence>
<keyword evidence="1" id="KW-0732">Signal</keyword>
<accession>B3E9B3</accession>
<reference evidence="2 3" key="1">
    <citation type="submission" date="2008-05" db="EMBL/GenBank/DDBJ databases">
        <title>Complete sequence of chromosome of Geobacter lovleyi SZ.</title>
        <authorList>
            <consortium name="US DOE Joint Genome Institute"/>
            <person name="Lucas S."/>
            <person name="Copeland A."/>
            <person name="Lapidus A."/>
            <person name="Glavina del Rio T."/>
            <person name="Dalin E."/>
            <person name="Tice H."/>
            <person name="Bruce D."/>
            <person name="Goodwin L."/>
            <person name="Pitluck S."/>
            <person name="Chertkov O."/>
            <person name="Meincke L."/>
            <person name="Brettin T."/>
            <person name="Detter J.C."/>
            <person name="Han C."/>
            <person name="Tapia R."/>
            <person name="Kuske C.R."/>
            <person name="Schmutz J."/>
            <person name="Larimer F."/>
            <person name="Land M."/>
            <person name="Hauser L."/>
            <person name="Kyrpides N."/>
            <person name="Mikhailova N."/>
            <person name="Sung Y."/>
            <person name="Fletcher K.E."/>
            <person name="Ritalahti K.M."/>
            <person name="Loeffler F.E."/>
            <person name="Richardson P."/>
        </authorList>
    </citation>
    <scope>NUCLEOTIDE SEQUENCE [LARGE SCALE GENOMIC DNA]</scope>
    <source>
        <strain evidence="3">ATCC BAA-1151 / DSM 17278 / SZ</strain>
    </source>
</reference>
<dbReference type="RefSeq" id="WP_012468138.1">
    <property type="nucleotide sequence ID" value="NC_010814.1"/>
</dbReference>
<dbReference type="EMBL" id="CP001089">
    <property type="protein sequence ID" value="ACD93779.1"/>
    <property type="molecule type" value="Genomic_DNA"/>
</dbReference>
<dbReference type="HOGENOM" id="CLU_2301795_0_0_7"/>
<gene>
    <name evidence="2" type="ordered locus">Glov_0041</name>
</gene>
<feature type="chain" id="PRO_5002787655" evidence="1">
    <location>
        <begin position="34"/>
        <end position="100"/>
    </location>
</feature>
<evidence type="ECO:0000313" key="3">
    <source>
        <dbReference type="Proteomes" id="UP000002420"/>
    </source>
</evidence>
<keyword evidence="3" id="KW-1185">Reference proteome</keyword>
<organism evidence="2 3">
    <name type="scientific">Trichlorobacter lovleyi (strain ATCC BAA-1151 / DSM 17278 / SZ)</name>
    <name type="common">Geobacter lovleyi</name>
    <dbReference type="NCBI Taxonomy" id="398767"/>
    <lineage>
        <taxon>Bacteria</taxon>
        <taxon>Pseudomonadati</taxon>
        <taxon>Thermodesulfobacteriota</taxon>
        <taxon>Desulfuromonadia</taxon>
        <taxon>Geobacterales</taxon>
        <taxon>Geobacteraceae</taxon>
        <taxon>Trichlorobacter</taxon>
    </lineage>
</organism>
<protein>
    <submittedName>
        <fullName evidence="2">Uncharacterized protein</fullName>
    </submittedName>
</protein>
<name>B3E9B3_TRIL1</name>